<keyword evidence="8" id="KW-0805">Transcription regulation</keyword>
<keyword evidence="18" id="KW-1185">Reference proteome</keyword>
<dbReference type="InterPro" id="IPR001909">
    <property type="entry name" value="KRAB"/>
</dbReference>
<feature type="region of interest" description="Disordered" evidence="13">
    <location>
        <begin position="193"/>
        <end position="261"/>
    </location>
</feature>
<proteinExistence type="inferred from homology"/>
<evidence type="ECO:0000256" key="9">
    <source>
        <dbReference type="ARBA" id="ARBA00023125"/>
    </source>
</evidence>
<dbReference type="Ensembl" id="ENSSVLT00005020232.1">
    <property type="protein sequence ID" value="ENSSVLP00005018179.1"/>
    <property type="gene ID" value="ENSSVLG00005014013.1"/>
</dbReference>
<dbReference type="FunFam" id="3.30.160.60:FF:000176">
    <property type="entry name" value="zinc finger protein 70"/>
    <property type="match status" value="1"/>
</dbReference>
<dbReference type="SUPFAM" id="SSF109640">
    <property type="entry name" value="KRAB domain (Kruppel-associated box)"/>
    <property type="match status" value="1"/>
</dbReference>
<dbReference type="Pfam" id="PF01352">
    <property type="entry name" value="KRAB"/>
    <property type="match status" value="1"/>
</dbReference>
<dbReference type="PANTHER" id="PTHR24381:SF417">
    <property type="entry name" value="AA987161 PROTEIN"/>
    <property type="match status" value="1"/>
</dbReference>
<feature type="domain" description="C2H2-type" evidence="15">
    <location>
        <begin position="380"/>
        <end position="407"/>
    </location>
</feature>
<evidence type="ECO:0000256" key="5">
    <source>
        <dbReference type="ARBA" id="ARBA00022737"/>
    </source>
</evidence>
<dbReference type="CDD" id="cd07765">
    <property type="entry name" value="KRAB_A-box"/>
    <property type="match status" value="1"/>
</dbReference>
<dbReference type="FunFam" id="3.30.160.60:FF:000896">
    <property type="entry name" value="Zinc finger protein 805"/>
    <property type="match status" value="1"/>
</dbReference>
<dbReference type="Gene3D" id="6.10.140.140">
    <property type="match status" value="1"/>
</dbReference>
<comment type="similarity">
    <text evidence="3">Belongs to the krueppel C2H2-type zinc-finger protein family.</text>
</comment>
<feature type="domain" description="C2H2-type" evidence="15">
    <location>
        <begin position="324"/>
        <end position="351"/>
    </location>
</feature>
<dbReference type="InterPro" id="IPR036236">
    <property type="entry name" value="Znf_C2H2_sf"/>
</dbReference>
<feature type="chain" id="PRO_5034582334" evidence="14">
    <location>
        <begin position="19"/>
        <end position="475"/>
    </location>
</feature>
<keyword evidence="11" id="KW-0539">Nucleus</keyword>
<evidence type="ECO:0000256" key="7">
    <source>
        <dbReference type="ARBA" id="ARBA00022833"/>
    </source>
</evidence>
<evidence type="ECO:0000256" key="11">
    <source>
        <dbReference type="ARBA" id="ARBA00023242"/>
    </source>
</evidence>
<dbReference type="PROSITE" id="PS50157">
    <property type="entry name" value="ZINC_FINGER_C2H2_2"/>
    <property type="match status" value="8"/>
</dbReference>
<evidence type="ECO:0000313" key="18">
    <source>
        <dbReference type="Proteomes" id="UP000694564"/>
    </source>
</evidence>
<feature type="compositionally biased region" description="Basic and acidic residues" evidence="13">
    <location>
        <begin position="201"/>
        <end position="219"/>
    </location>
</feature>
<dbReference type="SUPFAM" id="SSF57667">
    <property type="entry name" value="beta-beta-alpha zinc fingers"/>
    <property type="match status" value="5"/>
</dbReference>
<dbReference type="AlphaFoldDB" id="A0A8D2D2A8"/>
<sequence>MKLTFLCVELLTLRDVAVDFSEEEWGCLEPAQQNLYREVMLETYRNLVFLGDFFTKCRLFCSEQRIPSCAQTYTFNNCGKVPVYSLLLNQNSDVDFWEACSTCNEASNTFRSVSAPCSYQCTYVGGEKYECSKTQKNFSSGCNTRKHECAHCAQSLYHDDRCGKVPPQCSELIAPPGTQSQEKPCTCEECERASHPTASPPEHRGAQPAREPRKVKERVQAWSSAPLSKHDGYHSSDQHDKFKECGKTLNQGPPPVKQHRIHTGEKPYKCEECGKCFKNCSTLSKHLRWHSSKKTYKCKECEKVFKNFSTLAQHQRIHTGEKPYKCEECGKAFTFRSNLINHQRLHTGKHPYKCEECGKVLTKRGYLPEHQRIHSGEKPYKCKECGKGFNRRAHLDEHQRIHTGEKPYTCKKCSKAFNAYSSFTKHQRIHTGEKPYKCETCGKAFNRRAHLTRHQRIHTGEKPYKCKKCKPSTHL</sequence>
<keyword evidence="9" id="KW-0238">DNA-binding</keyword>
<evidence type="ECO:0000256" key="3">
    <source>
        <dbReference type="ARBA" id="ARBA00006991"/>
    </source>
</evidence>
<evidence type="ECO:0000256" key="2">
    <source>
        <dbReference type="ARBA" id="ARBA00004123"/>
    </source>
</evidence>
<keyword evidence="4" id="KW-0479">Metal-binding</keyword>
<comment type="function">
    <text evidence="1">May be involved in transcriptional regulation.</text>
</comment>
<dbReference type="FunFam" id="3.30.160.60:FF:002254">
    <property type="entry name" value="Zinc finger protein 540"/>
    <property type="match status" value="2"/>
</dbReference>
<evidence type="ECO:0000256" key="8">
    <source>
        <dbReference type="ARBA" id="ARBA00023015"/>
    </source>
</evidence>
<dbReference type="FunFam" id="3.30.160.60:FF:001498">
    <property type="entry name" value="Zinc finger protein 404"/>
    <property type="match status" value="1"/>
</dbReference>
<feature type="domain" description="C2H2-type" evidence="15">
    <location>
        <begin position="408"/>
        <end position="435"/>
    </location>
</feature>
<evidence type="ECO:0000256" key="14">
    <source>
        <dbReference type="SAM" id="SignalP"/>
    </source>
</evidence>
<dbReference type="Proteomes" id="UP000694564">
    <property type="component" value="Chromosome 14"/>
</dbReference>
<feature type="domain" description="C2H2-type" evidence="15">
    <location>
        <begin position="268"/>
        <end position="295"/>
    </location>
</feature>
<evidence type="ECO:0000256" key="4">
    <source>
        <dbReference type="ARBA" id="ARBA00022723"/>
    </source>
</evidence>
<dbReference type="FunFam" id="3.30.160.60:FF:000710">
    <property type="entry name" value="Zinc finger protein 768"/>
    <property type="match status" value="1"/>
</dbReference>
<dbReference type="GO" id="GO:0005634">
    <property type="term" value="C:nucleus"/>
    <property type="evidence" value="ECO:0007669"/>
    <property type="project" value="UniProtKB-SubCell"/>
</dbReference>
<evidence type="ECO:0000256" key="6">
    <source>
        <dbReference type="ARBA" id="ARBA00022771"/>
    </source>
</evidence>
<dbReference type="Gene3D" id="3.30.160.60">
    <property type="entry name" value="Classic Zinc Finger"/>
    <property type="match status" value="7"/>
</dbReference>
<feature type="domain" description="C2H2-type" evidence="15">
    <location>
        <begin position="240"/>
        <end position="267"/>
    </location>
</feature>
<evidence type="ECO:0000313" key="17">
    <source>
        <dbReference type="Ensembl" id="ENSSVLP00005018179.1"/>
    </source>
</evidence>
<keyword evidence="10" id="KW-0804">Transcription</keyword>
<comment type="subcellular location">
    <subcellularLocation>
        <location evidence="2">Nucleus</location>
    </subcellularLocation>
</comment>
<name>A0A8D2D2A8_SCIVU</name>
<keyword evidence="14" id="KW-0732">Signal</keyword>
<keyword evidence="5" id="KW-0677">Repeat</keyword>
<feature type="domain" description="C2H2-type" evidence="15">
    <location>
        <begin position="296"/>
        <end position="323"/>
    </location>
</feature>
<evidence type="ECO:0000256" key="13">
    <source>
        <dbReference type="SAM" id="MobiDB-lite"/>
    </source>
</evidence>
<dbReference type="SMART" id="SM00349">
    <property type="entry name" value="KRAB"/>
    <property type="match status" value="1"/>
</dbReference>
<organism evidence="17 18">
    <name type="scientific">Sciurus vulgaris</name>
    <name type="common">Eurasian red squirrel</name>
    <dbReference type="NCBI Taxonomy" id="55149"/>
    <lineage>
        <taxon>Eukaryota</taxon>
        <taxon>Metazoa</taxon>
        <taxon>Chordata</taxon>
        <taxon>Craniata</taxon>
        <taxon>Vertebrata</taxon>
        <taxon>Euteleostomi</taxon>
        <taxon>Mammalia</taxon>
        <taxon>Eutheria</taxon>
        <taxon>Euarchontoglires</taxon>
        <taxon>Glires</taxon>
        <taxon>Rodentia</taxon>
        <taxon>Sciuromorpha</taxon>
        <taxon>Sciuridae</taxon>
        <taxon>Sciurinae</taxon>
        <taxon>Sciurini</taxon>
        <taxon>Sciurus</taxon>
    </lineage>
</organism>
<dbReference type="FunFam" id="3.30.160.60:FF:002343">
    <property type="entry name" value="Zinc finger protein 33A"/>
    <property type="match status" value="1"/>
</dbReference>
<feature type="domain" description="KRAB" evidence="16">
    <location>
        <begin position="11"/>
        <end position="82"/>
    </location>
</feature>
<accession>A0A8D2D2A8</accession>
<feature type="signal peptide" evidence="14">
    <location>
        <begin position="1"/>
        <end position="18"/>
    </location>
</feature>
<dbReference type="GeneTree" id="ENSGT00940000153165"/>
<dbReference type="Pfam" id="PF00096">
    <property type="entry name" value="zf-C2H2"/>
    <property type="match status" value="7"/>
</dbReference>
<keyword evidence="7" id="KW-0862">Zinc</keyword>
<dbReference type="GO" id="GO:0000977">
    <property type="term" value="F:RNA polymerase II transcription regulatory region sequence-specific DNA binding"/>
    <property type="evidence" value="ECO:0007669"/>
    <property type="project" value="TreeGrafter"/>
</dbReference>
<dbReference type="SMART" id="SM00355">
    <property type="entry name" value="ZnF_C2H2"/>
    <property type="match status" value="7"/>
</dbReference>
<dbReference type="PROSITE" id="PS00028">
    <property type="entry name" value="ZINC_FINGER_C2H2_1"/>
    <property type="match status" value="7"/>
</dbReference>
<keyword evidence="6 12" id="KW-0863">Zinc-finger</keyword>
<dbReference type="PANTHER" id="PTHR24381">
    <property type="entry name" value="ZINC FINGER PROTEIN"/>
    <property type="match status" value="1"/>
</dbReference>
<reference evidence="17" key="2">
    <citation type="submission" date="2025-09" db="UniProtKB">
        <authorList>
            <consortium name="Ensembl"/>
        </authorList>
    </citation>
    <scope>IDENTIFICATION</scope>
</reference>
<evidence type="ECO:0000256" key="1">
    <source>
        <dbReference type="ARBA" id="ARBA00003767"/>
    </source>
</evidence>
<evidence type="ECO:0000259" key="16">
    <source>
        <dbReference type="PROSITE" id="PS50805"/>
    </source>
</evidence>
<dbReference type="PROSITE" id="PS50805">
    <property type="entry name" value="KRAB"/>
    <property type="match status" value="1"/>
</dbReference>
<dbReference type="GO" id="GO:0000981">
    <property type="term" value="F:DNA-binding transcription factor activity, RNA polymerase II-specific"/>
    <property type="evidence" value="ECO:0007669"/>
    <property type="project" value="TreeGrafter"/>
</dbReference>
<dbReference type="InterPro" id="IPR013087">
    <property type="entry name" value="Znf_C2H2_type"/>
</dbReference>
<dbReference type="GO" id="GO:0008270">
    <property type="term" value="F:zinc ion binding"/>
    <property type="evidence" value="ECO:0007669"/>
    <property type="project" value="UniProtKB-KW"/>
</dbReference>
<evidence type="ECO:0000259" key="15">
    <source>
        <dbReference type="PROSITE" id="PS50157"/>
    </source>
</evidence>
<evidence type="ECO:0000256" key="10">
    <source>
        <dbReference type="ARBA" id="ARBA00023163"/>
    </source>
</evidence>
<protein>
    <submittedName>
        <fullName evidence="17">Uncharacterized protein</fullName>
    </submittedName>
</protein>
<feature type="domain" description="C2H2-type" evidence="15">
    <location>
        <begin position="436"/>
        <end position="463"/>
    </location>
</feature>
<feature type="domain" description="C2H2-type" evidence="15">
    <location>
        <begin position="352"/>
        <end position="379"/>
    </location>
</feature>
<evidence type="ECO:0000256" key="12">
    <source>
        <dbReference type="PROSITE-ProRule" id="PRU00042"/>
    </source>
</evidence>
<reference evidence="17" key="1">
    <citation type="submission" date="2025-08" db="UniProtKB">
        <authorList>
            <consortium name="Ensembl"/>
        </authorList>
    </citation>
    <scope>IDENTIFICATION</scope>
</reference>
<feature type="compositionally biased region" description="Basic and acidic residues" evidence="13">
    <location>
        <begin position="228"/>
        <end position="246"/>
    </location>
</feature>
<dbReference type="InterPro" id="IPR036051">
    <property type="entry name" value="KRAB_dom_sf"/>
</dbReference>